<dbReference type="EMBL" id="FRAW01000054">
    <property type="protein sequence ID" value="SHL26516.1"/>
    <property type="molecule type" value="Genomic_DNA"/>
</dbReference>
<keyword evidence="3" id="KW-1185">Reference proteome</keyword>
<evidence type="ECO:0000313" key="2">
    <source>
        <dbReference type="EMBL" id="SHL26516.1"/>
    </source>
</evidence>
<evidence type="ECO:0000313" key="3">
    <source>
        <dbReference type="Proteomes" id="UP000184275"/>
    </source>
</evidence>
<dbReference type="AlphaFoldDB" id="A0A1M6Z7T0"/>
<dbReference type="InterPro" id="IPR041657">
    <property type="entry name" value="HTH_17"/>
</dbReference>
<feature type="domain" description="Helix-turn-helix" evidence="1">
    <location>
        <begin position="12"/>
        <end position="61"/>
    </location>
</feature>
<reference evidence="3" key="1">
    <citation type="submission" date="2016-11" db="EMBL/GenBank/DDBJ databases">
        <authorList>
            <person name="Varghese N."/>
            <person name="Submissions S."/>
        </authorList>
    </citation>
    <scope>NUCLEOTIDE SEQUENCE [LARGE SCALE GENOMIC DNA]</scope>
    <source>
        <strain evidence="3">UWOS</strain>
    </source>
</reference>
<evidence type="ECO:0000259" key="1">
    <source>
        <dbReference type="Pfam" id="PF12728"/>
    </source>
</evidence>
<name>A0A1M6Z7T0_9BACT</name>
<dbReference type="RefSeq" id="WP_083545958.1">
    <property type="nucleotide sequence ID" value="NZ_FRAW01000054.1"/>
</dbReference>
<sequence length="69" mass="8517">MENMIVINNRQYMGIDEAAKSLGVSVHHVRREMYRNNIRYFRHAKKILFLPEWLDEWVERHIVKPRPRK</sequence>
<dbReference type="Proteomes" id="UP000184275">
    <property type="component" value="Unassembled WGS sequence"/>
</dbReference>
<dbReference type="Pfam" id="PF12728">
    <property type="entry name" value="HTH_17"/>
    <property type="match status" value="1"/>
</dbReference>
<organism evidence="2 3">
    <name type="scientific">Fibrobacter intestinalis</name>
    <dbReference type="NCBI Taxonomy" id="28122"/>
    <lineage>
        <taxon>Bacteria</taxon>
        <taxon>Pseudomonadati</taxon>
        <taxon>Fibrobacterota</taxon>
        <taxon>Fibrobacteria</taxon>
        <taxon>Fibrobacterales</taxon>
        <taxon>Fibrobacteraceae</taxon>
        <taxon>Fibrobacter</taxon>
    </lineage>
</organism>
<proteinExistence type="predicted"/>
<protein>
    <submittedName>
        <fullName evidence="2">DNA binding domain-containing protein, excisionase family</fullName>
    </submittedName>
</protein>
<accession>A0A1M6Z7T0</accession>
<gene>
    <name evidence="2" type="ORF">SAMN05720469_15413</name>
</gene>